<gene>
    <name evidence="3" type="ORF">Amac_032570</name>
</gene>
<proteinExistence type="inferred from homology"/>
<dbReference type="EMBL" id="BLAE01000016">
    <property type="protein sequence ID" value="GES09661.1"/>
    <property type="molecule type" value="Genomic_DNA"/>
</dbReference>
<dbReference type="PRINTS" id="PR00081">
    <property type="entry name" value="GDHRDH"/>
</dbReference>
<sequence length="249" mass="25335">MNALAGKRALVTGGSRGIGAAIALMLADHGADVAITFERSGELAQEVIRGIEKAGRTGAAIQANFADPTAVRDSVGEAARVLGGLDILVNNAAIVRYSSIEAVEAGDIEALFRVNLQAPVLAASAAIPHLTAGGRIISVGSVGAERTVGQEGTGGVVYAMTKRALQSFTWGLARELGSRDITVNLVQPGSTATEMNPDEGDFAAYQRGLIPLGRYGAPEDVAAAVAFLASPAARQITGAILNVDGGLTT</sequence>
<dbReference type="AlphaFoldDB" id="A0A5M3WQU6"/>
<organism evidence="3 4">
    <name type="scientific">Acrocarpospora macrocephala</name>
    <dbReference type="NCBI Taxonomy" id="150177"/>
    <lineage>
        <taxon>Bacteria</taxon>
        <taxon>Bacillati</taxon>
        <taxon>Actinomycetota</taxon>
        <taxon>Actinomycetes</taxon>
        <taxon>Streptosporangiales</taxon>
        <taxon>Streptosporangiaceae</taxon>
        <taxon>Acrocarpospora</taxon>
    </lineage>
</organism>
<evidence type="ECO:0000256" key="2">
    <source>
        <dbReference type="ARBA" id="ARBA00023002"/>
    </source>
</evidence>
<evidence type="ECO:0000256" key="1">
    <source>
        <dbReference type="ARBA" id="ARBA00006484"/>
    </source>
</evidence>
<dbReference type="InterPro" id="IPR036291">
    <property type="entry name" value="NAD(P)-bd_dom_sf"/>
</dbReference>
<comment type="similarity">
    <text evidence="1">Belongs to the short-chain dehydrogenases/reductases (SDR) family.</text>
</comment>
<keyword evidence="2" id="KW-0560">Oxidoreductase</keyword>
<evidence type="ECO:0000313" key="3">
    <source>
        <dbReference type="EMBL" id="GES09661.1"/>
    </source>
</evidence>
<accession>A0A5M3WQU6</accession>
<dbReference type="PRINTS" id="PR00080">
    <property type="entry name" value="SDRFAMILY"/>
</dbReference>
<dbReference type="FunFam" id="3.40.50.720:FF:000084">
    <property type="entry name" value="Short-chain dehydrogenase reductase"/>
    <property type="match status" value="1"/>
</dbReference>
<dbReference type="PANTHER" id="PTHR42879">
    <property type="entry name" value="3-OXOACYL-(ACYL-CARRIER-PROTEIN) REDUCTASE"/>
    <property type="match status" value="1"/>
</dbReference>
<dbReference type="RefSeq" id="WP_155355175.1">
    <property type="nucleotide sequence ID" value="NZ_BAAAHL010000040.1"/>
</dbReference>
<dbReference type="Proteomes" id="UP000331127">
    <property type="component" value="Unassembled WGS sequence"/>
</dbReference>
<dbReference type="Pfam" id="PF13561">
    <property type="entry name" value="adh_short_C2"/>
    <property type="match status" value="1"/>
</dbReference>
<protein>
    <submittedName>
        <fullName evidence="3">3-ketoacyl-ACP reductase</fullName>
    </submittedName>
</protein>
<dbReference type="InterPro" id="IPR050259">
    <property type="entry name" value="SDR"/>
</dbReference>
<dbReference type="PANTHER" id="PTHR42879:SF2">
    <property type="entry name" value="3-OXOACYL-[ACYL-CARRIER-PROTEIN] REDUCTASE FABG"/>
    <property type="match status" value="1"/>
</dbReference>
<dbReference type="OrthoDB" id="3571370at2"/>
<dbReference type="SUPFAM" id="SSF51735">
    <property type="entry name" value="NAD(P)-binding Rossmann-fold domains"/>
    <property type="match status" value="1"/>
</dbReference>
<name>A0A5M3WQU6_9ACTN</name>
<dbReference type="InterPro" id="IPR002347">
    <property type="entry name" value="SDR_fam"/>
</dbReference>
<comment type="caution">
    <text evidence="3">The sequence shown here is derived from an EMBL/GenBank/DDBJ whole genome shotgun (WGS) entry which is preliminary data.</text>
</comment>
<keyword evidence="4" id="KW-1185">Reference proteome</keyword>
<dbReference type="GO" id="GO:0016491">
    <property type="term" value="F:oxidoreductase activity"/>
    <property type="evidence" value="ECO:0007669"/>
    <property type="project" value="UniProtKB-KW"/>
</dbReference>
<dbReference type="Gene3D" id="3.40.50.720">
    <property type="entry name" value="NAD(P)-binding Rossmann-like Domain"/>
    <property type="match status" value="1"/>
</dbReference>
<evidence type="ECO:0000313" key="4">
    <source>
        <dbReference type="Proteomes" id="UP000331127"/>
    </source>
</evidence>
<reference evidence="3 4" key="1">
    <citation type="submission" date="2019-10" db="EMBL/GenBank/DDBJ databases">
        <title>Whole genome shotgun sequence of Acrocarpospora macrocephala NBRC 16266.</title>
        <authorList>
            <person name="Ichikawa N."/>
            <person name="Kimura A."/>
            <person name="Kitahashi Y."/>
            <person name="Komaki H."/>
            <person name="Oguchi A."/>
        </authorList>
    </citation>
    <scope>NUCLEOTIDE SEQUENCE [LARGE SCALE GENOMIC DNA]</scope>
    <source>
        <strain evidence="3 4">NBRC 16266</strain>
    </source>
</reference>